<feature type="transmembrane region" description="Helical" evidence="1">
    <location>
        <begin position="12"/>
        <end position="36"/>
    </location>
</feature>
<gene>
    <name evidence="3" type="ORF">GO594_17045</name>
</gene>
<reference evidence="3 4" key="1">
    <citation type="submission" date="2019-12" db="EMBL/GenBank/DDBJ databases">
        <title>Draft genome sequence of Pseudomonas otitidis recovered from a chicken carcass.</title>
        <authorList>
            <person name="Vieira T.R."/>
            <person name="Oliviera E.F.C."/>
            <person name="Silva N.M.V."/>
            <person name="Sambrano G.E."/>
            <person name="Cibulski S.P."/>
            <person name="Cardoso M.R.I."/>
        </authorList>
    </citation>
    <scope>NUCLEOTIDE SEQUENCE [LARGE SCALE GENOMIC DNA]</scope>
    <source>
        <strain evidence="3 4">25_K</strain>
    </source>
</reference>
<comment type="caution">
    <text evidence="3">The sequence shown here is derived from an EMBL/GenBank/DDBJ whole genome shotgun (WGS) entry which is preliminary data.</text>
</comment>
<accession>A0A7X3H945</accession>
<evidence type="ECO:0000256" key="1">
    <source>
        <dbReference type="SAM" id="Phobius"/>
    </source>
</evidence>
<feature type="domain" description="Type 4 fimbrial biogenesis protein PilX N-terminal" evidence="2">
    <location>
        <begin position="11"/>
        <end position="54"/>
    </location>
</feature>
<evidence type="ECO:0000313" key="3">
    <source>
        <dbReference type="EMBL" id="MWK57688.1"/>
    </source>
</evidence>
<keyword evidence="1" id="KW-0472">Membrane</keyword>
<name>A0A7X3H945_9GAMM</name>
<dbReference type="AlphaFoldDB" id="A0A7X3H945"/>
<dbReference type="RefSeq" id="WP_160481507.1">
    <property type="nucleotide sequence ID" value="NZ_WTFN01000041.1"/>
</dbReference>
<dbReference type="Pfam" id="PF14341">
    <property type="entry name" value="PilX_N"/>
    <property type="match status" value="1"/>
</dbReference>
<dbReference type="InterPro" id="IPR025746">
    <property type="entry name" value="PilX_N_dom"/>
</dbReference>
<keyword evidence="1" id="KW-1133">Transmembrane helix</keyword>
<evidence type="ECO:0000313" key="4">
    <source>
        <dbReference type="Proteomes" id="UP000461288"/>
    </source>
</evidence>
<sequence length="181" mass="19726">MQSLRPLQRQAGATLIVALVFLVVLTAAGITAVRFATNDERMASSNQFRNTAYQQSQTEIRSQLLSLNVVANRQPLMSATNGTAATSTNEDDPNWVNSLSRFPSLRRPISLTSIVPLPTSSNSDNSQTNTIRSVGQLDCASFGKGYSFGNYTCQQYEIKATTRFGGAFSDQAQGLVFFNLK</sequence>
<dbReference type="EMBL" id="WTFN01000041">
    <property type="protein sequence ID" value="MWK57688.1"/>
    <property type="molecule type" value="Genomic_DNA"/>
</dbReference>
<keyword evidence="1" id="KW-0812">Transmembrane</keyword>
<protein>
    <submittedName>
        <fullName evidence="3">Pilus assembly protein PilX</fullName>
    </submittedName>
</protein>
<proteinExistence type="predicted"/>
<evidence type="ECO:0000259" key="2">
    <source>
        <dbReference type="Pfam" id="PF14341"/>
    </source>
</evidence>
<dbReference type="Proteomes" id="UP000461288">
    <property type="component" value="Unassembled WGS sequence"/>
</dbReference>
<organism evidence="3 4">
    <name type="scientific">Metapseudomonas otitidis</name>
    <dbReference type="NCBI Taxonomy" id="319939"/>
    <lineage>
        <taxon>Bacteria</taxon>
        <taxon>Pseudomonadati</taxon>
        <taxon>Pseudomonadota</taxon>
        <taxon>Gammaproteobacteria</taxon>
        <taxon>Pseudomonadales</taxon>
        <taxon>Pseudomonadaceae</taxon>
        <taxon>Metapseudomonas</taxon>
    </lineage>
</organism>